<sequence length="112" mass="13445">METTTTTADHELDYVDVVEYNQRYGEFRARSKVSECIKNTEKNEEIDLDKREEIDYRRIREEILFNQPEQIDEAKKQRNKEGARTADQDENDRRGRRTVTSDGVVERFRVRD</sequence>
<dbReference type="EMBL" id="JAJSOW010000102">
    <property type="protein sequence ID" value="KAI9177514.1"/>
    <property type="molecule type" value="Genomic_DNA"/>
</dbReference>
<evidence type="ECO:0000256" key="1">
    <source>
        <dbReference type="SAM" id="MobiDB-lite"/>
    </source>
</evidence>
<reference evidence="2" key="2">
    <citation type="submission" date="2023-02" db="EMBL/GenBank/DDBJ databases">
        <authorList>
            <person name="Swenson N.G."/>
            <person name="Wegrzyn J.L."/>
            <person name="Mcevoy S.L."/>
        </authorList>
    </citation>
    <scope>NUCLEOTIDE SEQUENCE</scope>
    <source>
        <strain evidence="2">91603</strain>
        <tissue evidence="2">Leaf</tissue>
    </source>
</reference>
<dbReference type="Proteomes" id="UP001064489">
    <property type="component" value="Chromosome 5"/>
</dbReference>
<feature type="compositionally biased region" description="Basic and acidic residues" evidence="1">
    <location>
        <begin position="72"/>
        <end position="93"/>
    </location>
</feature>
<evidence type="ECO:0000313" key="2">
    <source>
        <dbReference type="EMBL" id="KAI9177514.1"/>
    </source>
</evidence>
<evidence type="ECO:0000313" key="3">
    <source>
        <dbReference type="Proteomes" id="UP001064489"/>
    </source>
</evidence>
<accession>A0AAD5IUF5</accession>
<dbReference type="AlphaFoldDB" id="A0AAD5IUF5"/>
<proteinExistence type="predicted"/>
<reference evidence="2" key="1">
    <citation type="journal article" date="2022" name="Plant J.">
        <title>Strategies of tolerance reflected in two North American maple genomes.</title>
        <authorList>
            <person name="McEvoy S.L."/>
            <person name="Sezen U.U."/>
            <person name="Trouern-Trend A."/>
            <person name="McMahon S.M."/>
            <person name="Schaberg P.G."/>
            <person name="Yang J."/>
            <person name="Wegrzyn J.L."/>
            <person name="Swenson N.G."/>
        </authorList>
    </citation>
    <scope>NUCLEOTIDE SEQUENCE</scope>
    <source>
        <strain evidence="2">91603</strain>
    </source>
</reference>
<protein>
    <submittedName>
        <fullName evidence="2">Uncharacterized protein</fullName>
    </submittedName>
</protein>
<keyword evidence="3" id="KW-1185">Reference proteome</keyword>
<gene>
    <name evidence="2" type="ORF">LWI28_016166</name>
</gene>
<name>A0AAD5IUF5_ACENE</name>
<organism evidence="2 3">
    <name type="scientific">Acer negundo</name>
    <name type="common">Box elder</name>
    <dbReference type="NCBI Taxonomy" id="4023"/>
    <lineage>
        <taxon>Eukaryota</taxon>
        <taxon>Viridiplantae</taxon>
        <taxon>Streptophyta</taxon>
        <taxon>Embryophyta</taxon>
        <taxon>Tracheophyta</taxon>
        <taxon>Spermatophyta</taxon>
        <taxon>Magnoliopsida</taxon>
        <taxon>eudicotyledons</taxon>
        <taxon>Gunneridae</taxon>
        <taxon>Pentapetalae</taxon>
        <taxon>rosids</taxon>
        <taxon>malvids</taxon>
        <taxon>Sapindales</taxon>
        <taxon>Sapindaceae</taxon>
        <taxon>Hippocastanoideae</taxon>
        <taxon>Acereae</taxon>
        <taxon>Acer</taxon>
    </lineage>
</organism>
<comment type="caution">
    <text evidence="2">The sequence shown here is derived from an EMBL/GenBank/DDBJ whole genome shotgun (WGS) entry which is preliminary data.</text>
</comment>
<feature type="region of interest" description="Disordered" evidence="1">
    <location>
        <begin position="66"/>
        <end position="112"/>
    </location>
</feature>